<keyword evidence="1" id="KW-1133">Transmembrane helix</keyword>
<evidence type="ECO:0000313" key="3">
    <source>
        <dbReference type="Proteomes" id="UP000016927"/>
    </source>
</evidence>
<sequence>MGANPFSWLLSLITFERKCVVRLDTNIQLVVESTSPLIFTPGAFEEVENKNDGELKTYFDIDGLFGFIPCSIVNPFLLSLLICINTLEKPEIITSVKLVEVYTYFGRIGLNMNTILTINYSLIMYATLSKKNQSTKEF</sequence>
<dbReference type="EMBL" id="KB909357">
    <property type="protein sequence ID" value="EOB12401.1"/>
    <property type="molecule type" value="Genomic_DNA"/>
</dbReference>
<organism evidence="2 3">
    <name type="scientific">Nosema bombycis (strain CQ1 / CVCC 102059)</name>
    <name type="common">Microsporidian parasite</name>
    <name type="synonym">Pebrine of silkworm</name>
    <dbReference type="NCBI Taxonomy" id="578461"/>
    <lineage>
        <taxon>Eukaryota</taxon>
        <taxon>Fungi</taxon>
        <taxon>Fungi incertae sedis</taxon>
        <taxon>Microsporidia</taxon>
        <taxon>Nosematidae</taxon>
        <taxon>Nosema</taxon>
    </lineage>
</organism>
<dbReference type="HOGENOM" id="CLU_1855836_0_0_1"/>
<dbReference type="VEuPathDB" id="MicrosporidiaDB:NBO_449g0001"/>
<keyword evidence="3" id="KW-1185">Reference proteome</keyword>
<name>R0KNZ7_NOSB1</name>
<dbReference type="Proteomes" id="UP000016927">
    <property type="component" value="Unassembled WGS sequence"/>
</dbReference>
<protein>
    <submittedName>
        <fullName evidence="2">Uncharacterized protein</fullName>
    </submittedName>
</protein>
<accession>R0KNZ7</accession>
<feature type="transmembrane region" description="Helical" evidence="1">
    <location>
        <begin position="64"/>
        <end position="87"/>
    </location>
</feature>
<reference evidence="2 3" key="1">
    <citation type="journal article" date="2013" name="BMC Genomics">
        <title>Comparative genomics of parasitic silkworm microsporidia reveal an association between genome expansion and host adaptation.</title>
        <authorList>
            <person name="Pan G."/>
            <person name="Xu J."/>
            <person name="Li T."/>
            <person name="Xia Q."/>
            <person name="Liu S.L."/>
            <person name="Zhang G."/>
            <person name="Li S."/>
            <person name="Li C."/>
            <person name="Liu H."/>
            <person name="Yang L."/>
            <person name="Liu T."/>
            <person name="Zhang X."/>
            <person name="Wu Z."/>
            <person name="Fan W."/>
            <person name="Dang X."/>
            <person name="Xiang H."/>
            <person name="Tao M."/>
            <person name="Li Y."/>
            <person name="Hu J."/>
            <person name="Li Z."/>
            <person name="Lin L."/>
            <person name="Luo J."/>
            <person name="Geng L."/>
            <person name="Wang L."/>
            <person name="Long M."/>
            <person name="Wan Y."/>
            <person name="He N."/>
            <person name="Zhang Z."/>
            <person name="Lu C."/>
            <person name="Keeling P.J."/>
            <person name="Wang J."/>
            <person name="Xiang Z."/>
            <person name="Zhou Z."/>
        </authorList>
    </citation>
    <scope>NUCLEOTIDE SEQUENCE [LARGE SCALE GENOMIC DNA]</scope>
    <source>
        <strain evidence="3">CQ1 / CVCC 102059</strain>
    </source>
</reference>
<evidence type="ECO:0000313" key="2">
    <source>
        <dbReference type="EMBL" id="EOB12401.1"/>
    </source>
</evidence>
<gene>
    <name evidence="2" type="ORF">NBO_449g0001</name>
</gene>
<keyword evidence="1" id="KW-0812">Transmembrane</keyword>
<evidence type="ECO:0000256" key="1">
    <source>
        <dbReference type="SAM" id="Phobius"/>
    </source>
</evidence>
<dbReference type="AlphaFoldDB" id="R0KNZ7"/>
<proteinExistence type="predicted"/>
<feature type="transmembrane region" description="Helical" evidence="1">
    <location>
        <begin position="108"/>
        <end position="128"/>
    </location>
</feature>
<keyword evidence="1" id="KW-0472">Membrane</keyword>